<dbReference type="PANTHER" id="PTHR12677">
    <property type="entry name" value="GOLGI APPARATUS MEMBRANE PROTEIN TVP38-RELATED"/>
    <property type="match status" value="1"/>
</dbReference>
<evidence type="ECO:0000256" key="4">
    <source>
        <dbReference type="ARBA" id="ARBA00022989"/>
    </source>
</evidence>
<dbReference type="RefSeq" id="WP_406645086.1">
    <property type="nucleotide sequence ID" value="NZ_CP123584.1"/>
</dbReference>
<dbReference type="InterPro" id="IPR015414">
    <property type="entry name" value="TMEM64"/>
</dbReference>
<evidence type="ECO:0000256" key="1">
    <source>
        <dbReference type="ARBA" id="ARBA00004651"/>
    </source>
</evidence>
<name>A0ABZ2XNW5_9RHOB</name>
<evidence type="ECO:0000313" key="9">
    <source>
        <dbReference type="Proteomes" id="UP001623232"/>
    </source>
</evidence>
<gene>
    <name evidence="8" type="ORF">QEZ52_14325</name>
</gene>
<evidence type="ECO:0000256" key="5">
    <source>
        <dbReference type="ARBA" id="ARBA00023136"/>
    </source>
</evidence>
<dbReference type="InterPro" id="IPR032816">
    <property type="entry name" value="VTT_dom"/>
</dbReference>
<sequence length="218" mass="23640">MGWSGRKVAAFVLIGLCAAGTVAVWQARAEIPSPEDMALYLGRFGYWAPMVVIGLMILHSFVPFPAELLALCAGAVFGTLLGTAVIWIGAMIGAFVAFFLARWLGRELVLSWLPEGQAGRVDGWTRDRGALALLLCRFIPVIAFNLINYAAGFTRVRVWTFGWTTGVGILPVTVLCAYLGAQMKALEWATLLGLSVVCIAIVMLVHVLIRRLGWTGGW</sequence>
<proteinExistence type="inferred from homology"/>
<dbReference type="EMBL" id="CP123584">
    <property type="protein sequence ID" value="WZK87775.1"/>
    <property type="molecule type" value="Genomic_DNA"/>
</dbReference>
<keyword evidence="5 6" id="KW-0472">Membrane</keyword>
<keyword evidence="9" id="KW-1185">Reference proteome</keyword>
<comment type="similarity">
    <text evidence="6">Belongs to the TVP38/TMEM64 family.</text>
</comment>
<feature type="transmembrane region" description="Helical" evidence="6">
    <location>
        <begin position="158"/>
        <end position="180"/>
    </location>
</feature>
<evidence type="ECO:0000256" key="6">
    <source>
        <dbReference type="RuleBase" id="RU366058"/>
    </source>
</evidence>
<accession>A0ABZ2XNW5</accession>
<evidence type="ECO:0000256" key="2">
    <source>
        <dbReference type="ARBA" id="ARBA00022475"/>
    </source>
</evidence>
<feature type="transmembrane region" description="Helical" evidence="6">
    <location>
        <begin position="45"/>
        <end position="64"/>
    </location>
</feature>
<dbReference type="Pfam" id="PF09335">
    <property type="entry name" value="VTT_dom"/>
    <property type="match status" value="1"/>
</dbReference>
<reference evidence="8 9" key="1">
    <citation type="submission" date="2023-04" db="EMBL/GenBank/DDBJ databases">
        <title>Complete genome sequence of Alisedimentitalea scapharcae.</title>
        <authorList>
            <person name="Rong J.-C."/>
            <person name="Yi M.-L."/>
            <person name="Zhao Q."/>
        </authorList>
    </citation>
    <scope>NUCLEOTIDE SEQUENCE [LARGE SCALE GENOMIC DNA]</scope>
    <source>
        <strain evidence="8 9">KCTC 42119</strain>
    </source>
</reference>
<comment type="subcellular location">
    <subcellularLocation>
        <location evidence="1 6">Cell membrane</location>
        <topology evidence="1 6">Multi-pass membrane protein</topology>
    </subcellularLocation>
</comment>
<dbReference type="Proteomes" id="UP001623232">
    <property type="component" value="Chromosome"/>
</dbReference>
<feature type="transmembrane region" description="Helical" evidence="6">
    <location>
        <begin position="130"/>
        <end position="151"/>
    </location>
</feature>
<keyword evidence="4 6" id="KW-1133">Transmembrane helix</keyword>
<evidence type="ECO:0000313" key="8">
    <source>
        <dbReference type="EMBL" id="WZK87775.1"/>
    </source>
</evidence>
<feature type="transmembrane region" description="Helical" evidence="6">
    <location>
        <begin position="71"/>
        <end position="104"/>
    </location>
</feature>
<keyword evidence="3 6" id="KW-0812">Transmembrane</keyword>
<evidence type="ECO:0000256" key="3">
    <source>
        <dbReference type="ARBA" id="ARBA00022692"/>
    </source>
</evidence>
<protein>
    <recommendedName>
        <fullName evidence="6">TVP38/TMEM64 family membrane protein</fullName>
    </recommendedName>
</protein>
<feature type="transmembrane region" description="Helical" evidence="6">
    <location>
        <begin position="186"/>
        <end position="209"/>
    </location>
</feature>
<dbReference type="PANTHER" id="PTHR12677:SF59">
    <property type="entry name" value="GOLGI APPARATUS MEMBRANE PROTEIN TVP38-RELATED"/>
    <property type="match status" value="1"/>
</dbReference>
<feature type="domain" description="VTT" evidence="7">
    <location>
        <begin position="64"/>
        <end position="182"/>
    </location>
</feature>
<organism evidence="8 9">
    <name type="scientific">Aliisedimentitalea scapharcae</name>
    <dbReference type="NCBI Taxonomy" id="1524259"/>
    <lineage>
        <taxon>Bacteria</taxon>
        <taxon>Pseudomonadati</taxon>
        <taxon>Pseudomonadota</taxon>
        <taxon>Alphaproteobacteria</taxon>
        <taxon>Rhodobacterales</taxon>
        <taxon>Roseobacteraceae</taxon>
        <taxon>Aliisedimentitalea</taxon>
    </lineage>
</organism>
<evidence type="ECO:0000259" key="7">
    <source>
        <dbReference type="Pfam" id="PF09335"/>
    </source>
</evidence>
<keyword evidence="2 6" id="KW-1003">Cell membrane</keyword>